<keyword evidence="13 15" id="KW-0030">Aminoacyl-tRNA synthetase</keyword>
<dbReference type="Gene3D" id="3.50.40.10">
    <property type="entry name" value="Phenylalanyl-trna Synthetase, Chain B, domain 3"/>
    <property type="match status" value="1"/>
</dbReference>
<keyword evidence="7 15" id="KW-0479">Metal-binding</keyword>
<dbReference type="PANTHER" id="PTHR10947">
    <property type="entry name" value="PHENYLALANYL-TRNA SYNTHETASE BETA CHAIN AND LEUCINE-RICH REPEAT-CONTAINING PROTEIN 47"/>
    <property type="match status" value="1"/>
</dbReference>
<evidence type="ECO:0000256" key="2">
    <source>
        <dbReference type="ARBA" id="ARBA00008653"/>
    </source>
</evidence>
<evidence type="ECO:0000256" key="5">
    <source>
        <dbReference type="ARBA" id="ARBA00022555"/>
    </source>
</evidence>
<proteinExistence type="inferred from homology"/>
<dbReference type="InterPro" id="IPR041616">
    <property type="entry name" value="PheRS_beta_core"/>
</dbReference>
<dbReference type="CDD" id="cd00769">
    <property type="entry name" value="PheRS_beta_core"/>
    <property type="match status" value="1"/>
</dbReference>
<evidence type="ECO:0000259" key="19">
    <source>
        <dbReference type="PROSITE" id="PS51483"/>
    </source>
</evidence>
<dbReference type="Proteomes" id="UP001500622">
    <property type="component" value="Unassembled WGS sequence"/>
</dbReference>
<dbReference type="Pfam" id="PF17759">
    <property type="entry name" value="tRNA_synthFbeta"/>
    <property type="match status" value="1"/>
</dbReference>
<feature type="binding site" evidence="15">
    <location>
        <position position="518"/>
    </location>
    <ligand>
        <name>Mg(2+)</name>
        <dbReference type="ChEBI" id="CHEBI:18420"/>
        <note>shared with alpha subunit</note>
    </ligand>
</feature>
<evidence type="ECO:0000256" key="3">
    <source>
        <dbReference type="ARBA" id="ARBA00011209"/>
    </source>
</evidence>
<comment type="catalytic activity">
    <reaction evidence="14 15">
        <text>tRNA(Phe) + L-phenylalanine + ATP = L-phenylalanyl-tRNA(Phe) + AMP + diphosphate + H(+)</text>
        <dbReference type="Rhea" id="RHEA:19413"/>
        <dbReference type="Rhea" id="RHEA-COMP:9668"/>
        <dbReference type="Rhea" id="RHEA-COMP:9699"/>
        <dbReference type="ChEBI" id="CHEBI:15378"/>
        <dbReference type="ChEBI" id="CHEBI:30616"/>
        <dbReference type="ChEBI" id="CHEBI:33019"/>
        <dbReference type="ChEBI" id="CHEBI:58095"/>
        <dbReference type="ChEBI" id="CHEBI:78442"/>
        <dbReference type="ChEBI" id="CHEBI:78531"/>
        <dbReference type="ChEBI" id="CHEBI:456215"/>
        <dbReference type="EC" id="6.1.1.20"/>
    </reaction>
</comment>
<keyword evidence="12 15" id="KW-0648">Protein biosynthesis</keyword>
<dbReference type="Pfam" id="PF03484">
    <property type="entry name" value="B5"/>
    <property type="match status" value="1"/>
</dbReference>
<dbReference type="Gene3D" id="3.30.56.10">
    <property type="match status" value="2"/>
</dbReference>
<evidence type="ECO:0000256" key="7">
    <source>
        <dbReference type="ARBA" id="ARBA00022723"/>
    </source>
</evidence>
<evidence type="ECO:0000256" key="11">
    <source>
        <dbReference type="ARBA" id="ARBA00022884"/>
    </source>
</evidence>
<dbReference type="GO" id="GO:0016874">
    <property type="term" value="F:ligase activity"/>
    <property type="evidence" value="ECO:0007669"/>
    <property type="project" value="UniProtKB-KW"/>
</dbReference>
<evidence type="ECO:0000256" key="12">
    <source>
        <dbReference type="ARBA" id="ARBA00022917"/>
    </source>
</evidence>
<dbReference type="CDD" id="cd02796">
    <property type="entry name" value="tRNA_bind_bactPheRS"/>
    <property type="match status" value="1"/>
</dbReference>
<dbReference type="EMBL" id="BAABGN010000008">
    <property type="protein sequence ID" value="GAA4424140.1"/>
    <property type="molecule type" value="Genomic_DNA"/>
</dbReference>
<dbReference type="SUPFAM" id="SSF56037">
    <property type="entry name" value="PheT/TilS domain"/>
    <property type="match status" value="1"/>
</dbReference>
<dbReference type="InterPro" id="IPR005146">
    <property type="entry name" value="B3/B4_tRNA-bd"/>
</dbReference>
<feature type="domain" description="B5" evidence="19">
    <location>
        <begin position="447"/>
        <end position="540"/>
    </location>
</feature>
<evidence type="ECO:0000256" key="10">
    <source>
        <dbReference type="ARBA" id="ARBA00022842"/>
    </source>
</evidence>
<evidence type="ECO:0000256" key="9">
    <source>
        <dbReference type="ARBA" id="ARBA00022840"/>
    </source>
</evidence>
<organism evidence="20 21">
    <name type="scientific">Georgenia halophila</name>
    <dbReference type="NCBI Taxonomy" id="620889"/>
    <lineage>
        <taxon>Bacteria</taxon>
        <taxon>Bacillati</taxon>
        <taxon>Actinomycetota</taxon>
        <taxon>Actinomycetes</taxon>
        <taxon>Micrococcales</taxon>
        <taxon>Bogoriellaceae</taxon>
        <taxon>Georgenia</taxon>
    </lineage>
</organism>
<feature type="domain" description="FDX-ACB" evidence="18">
    <location>
        <begin position="792"/>
        <end position="885"/>
    </location>
</feature>
<evidence type="ECO:0000256" key="6">
    <source>
        <dbReference type="ARBA" id="ARBA00022598"/>
    </source>
</evidence>
<evidence type="ECO:0000256" key="8">
    <source>
        <dbReference type="ARBA" id="ARBA00022741"/>
    </source>
</evidence>
<dbReference type="EC" id="6.1.1.20" evidence="15"/>
<dbReference type="SUPFAM" id="SSF46955">
    <property type="entry name" value="Putative DNA-binding domain"/>
    <property type="match status" value="1"/>
</dbReference>
<feature type="binding site" evidence="15">
    <location>
        <position position="527"/>
    </location>
    <ligand>
        <name>Mg(2+)</name>
        <dbReference type="ChEBI" id="CHEBI:18420"/>
        <note>shared with alpha subunit</note>
    </ligand>
</feature>
<dbReference type="InterPro" id="IPR045864">
    <property type="entry name" value="aa-tRNA-synth_II/BPL/LPL"/>
</dbReference>
<dbReference type="Gene3D" id="3.30.70.380">
    <property type="entry name" value="Ferrodoxin-fold anticodon-binding domain"/>
    <property type="match status" value="1"/>
</dbReference>
<keyword evidence="10 15" id="KW-0460">Magnesium</keyword>
<dbReference type="NCBIfam" id="TIGR00472">
    <property type="entry name" value="pheT_bact"/>
    <property type="match status" value="1"/>
</dbReference>
<comment type="cofactor">
    <cofactor evidence="15">
        <name>Mg(2+)</name>
        <dbReference type="ChEBI" id="CHEBI:18420"/>
    </cofactor>
    <text evidence="15">Binds 2 magnesium ions per tetramer.</text>
</comment>
<dbReference type="PROSITE" id="PS51447">
    <property type="entry name" value="FDX_ACB"/>
    <property type="match status" value="1"/>
</dbReference>
<dbReference type="Gene3D" id="3.30.930.10">
    <property type="entry name" value="Bira Bifunctional Protein, Domain 2"/>
    <property type="match status" value="1"/>
</dbReference>
<evidence type="ECO:0000256" key="13">
    <source>
        <dbReference type="ARBA" id="ARBA00023146"/>
    </source>
</evidence>
<evidence type="ECO:0000256" key="16">
    <source>
        <dbReference type="PROSITE-ProRule" id="PRU00209"/>
    </source>
</evidence>
<keyword evidence="9 15" id="KW-0067">ATP-binding</keyword>
<protein>
    <recommendedName>
        <fullName evidence="15">Phenylalanine--tRNA ligase beta subunit</fullName>
        <ecNumber evidence="15">6.1.1.20</ecNumber>
    </recommendedName>
    <alternativeName>
        <fullName evidence="15">Phenylalanyl-tRNA synthetase beta subunit</fullName>
        <shortName evidence="15">PheRS</shortName>
    </alternativeName>
</protein>
<name>A0ABP8L769_9MICO</name>
<keyword evidence="11 16" id="KW-0694">RNA-binding</keyword>
<comment type="caution">
    <text evidence="15">Lacks conserved residue(s) required for the propagation of feature annotation.</text>
</comment>
<keyword evidence="8 15" id="KW-0547">Nucleotide-binding</keyword>
<evidence type="ECO:0000256" key="4">
    <source>
        <dbReference type="ARBA" id="ARBA00022490"/>
    </source>
</evidence>
<dbReference type="InterPro" id="IPR036690">
    <property type="entry name" value="Fdx_antiC-bd_sf"/>
</dbReference>
<dbReference type="SMART" id="SM00873">
    <property type="entry name" value="B3_4"/>
    <property type="match status" value="1"/>
</dbReference>
<dbReference type="SMART" id="SM00896">
    <property type="entry name" value="FDX-ACB"/>
    <property type="match status" value="1"/>
</dbReference>
<dbReference type="PANTHER" id="PTHR10947:SF0">
    <property type="entry name" value="PHENYLALANINE--TRNA LIGASE BETA SUBUNIT"/>
    <property type="match status" value="1"/>
</dbReference>
<dbReference type="Gene3D" id="2.40.50.140">
    <property type="entry name" value="Nucleic acid-binding proteins"/>
    <property type="match status" value="1"/>
</dbReference>
<dbReference type="InterPro" id="IPR004532">
    <property type="entry name" value="Phe-tRNA-ligase_IIc_bsu_bact"/>
</dbReference>
<evidence type="ECO:0000256" key="15">
    <source>
        <dbReference type="HAMAP-Rule" id="MF_00283"/>
    </source>
</evidence>
<dbReference type="InterPro" id="IPR005147">
    <property type="entry name" value="tRNA_synthase_B5-dom"/>
</dbReference>
<evidence type="ECO:0000259" key="17">
    <source>
        <dbReference type="PROSITE" id="PS50886"/>
    </source>
</evidence>
<dbReference type="HAMAP" id="MF_00283">
    <property type="entry name" value="Phe_tRNA_synth_beta1"/>
    <property type="match status" value="1"/>
</dbReference>
<dbReference type="InterPro" id="IPR033714">
    <property type="entry name" value="tRNA_bind_bactPheRS"/>
</dbReference>
<feature type="domain" description="TRNA-binding" evidence="17">
    <location>
        <begin position="41"/>
        <end position="174"/>
    </location>
</feature>
<keyword evidence="5 16" id="KW-0820">tRNA-binding</keyword>
<dbReference type="Pfam" id="PF03147">
    <property type="entry name" value="FDX-ACB"/>
    <property type="match status" value="1"/>
</dbReference>
<reference evidence="21" key="1">
    <citation type="journal article" date="2019" name="Int. J. Syst. Evol. Microbiol.">
        <title>The Global Catalogue of Microorganisms (GCM) 10K type strain sequencing project: providing services to taxonomists for standard genome sequencing and annotation.</title>
        <authorList>
            <consortium name="The Broad Institute Genomics Platform"/>
            <consortium name="The Broad Institute Genome Sequencing Center for Infectious Disease"/>
            <person name="Wu L."/>
            <person name="Ma J."/>
        </authorList>
    </citation>
    <scope>NUCLEOTIDE SEQUENCE [LARGE SCALE GENOMIC DNA]</scope>
    <source>
        <strain evidence="21">JCM 17810</strain>
    </source>
</reference>
<evidence type="ECO:0000313" key="21">
    <source>
        <dbReference type="Proteomes" id="UP001500622"/>
    </source>
</evidence>
<comment type="subunit">
    <text evidence="3 15">Tetramer of two alpha and two beta subunits.</text>
</comment>
<dbReference type="SMART" id="SM00874">
    <property type="entry name" value="B5"/>
    <property type="match status" value="1"/>
</dbReference>
<comment type="subcellular location">
    <subcellularLocation>
        <location evidence="1 15">Cytoplasm</location>
    </subcellularLocation>
</comment>
<keyword evidence="4 15" id="KW-0963">Cytoplasm</keyword>
<evidence type="ECO:0000259" key="18">
    <source>
        <dbReference type="PROSITE" id="PS51447"/>
    </source>
</evidence>
<dbReference type="PROSITE" id="PS50886">
    <property type="entry name" value="TRBD"/>
    <property type="match status" value="1"/>
</dbReference>
<evidence type="ECO:0000256" key="14">
    <source>
        <dbReference type="ARBA" id="ARBA00049255"/>
    </source>
</evidence>
<evidence type="ECO:0000313" key="20">
    <source>
        <dbReference type="EMBL" id="GAA4424140.1"/>
    </source>
</evidence>
<gene>
    <name evidence="15 20" type="primary">pheT</name>
    <name evidence="20" type="ORF">GCM10023169_20560</name>
</gene>
<accession>A0ABP8L769</accession>
<sequence>MPYVPMSWLAEHVKVPSGTTAEQLAADLVRVGLEEEQIVPPAVTGPVVVGKVLSLVEEEHSNGKSIRYCRVDVGEHNDPPGSGSEDRAPAFPDSRGIVCGAHNFAEGDHVVVALPGAVLPGPFAIAARETYGHTSDGMICSARELGLGEDHAGIIVLEEMLGADAVPAPGTDALALLGLGAEVLEINVTPDRGYCFSMRGVAREYSHSTGAEFTDPALPENLPTAPPTPTADAFGVEVDDAGAPASDLGPGCDRFVTRIVRGIDPTAPSPAWLVRRLVQAGMRPISLAVDITNYVMLDLGQPLHAYDLGAVAAPIVVRRATAGEKLTTLDDAERRLDPEDLLITDSPGGAHGSRVLGLAGVMGGAETEVSDATTDVLLEAAHFDPTTVARTARRHKLPSEAAKRFERGVDTRLQDVAAQRAVDLLVEHGGGTADPAVGDVDNTGDTSAVSPILFDPAEAARLVGVDYPRAQVLAILEQIGCTVEATADRDTTVAADGAATGDPAAGLVSVTPPTWRPDLVGPAYLVEEVARIAGYDEIPSVLPPAPAGHGLTVGQRQRRDVARALAERGLVEVLSYPFVGDVHDRLGLPDGDPRRTMLKLANPIAEDAPYLRTSLLDSLLDTARRNVSRGTSDLAVFEIGLVTHPATVRAGAAPGVHRRPTGDELAALATAVPAQPRHLAGVLAGQRVRDGVGPVTGTGRAADWADALETARTVAATVGVELTVRAGDTAPWHPGRCAELVVDGTVVGHAGELHPRVTAALELPARTAAFELDLDAVLAASPAEPVQVDPVSTFPLAKEDVALVVDAHVPASDVLAAVTEGAGELAEEVRLFDVYTGDQLGADKKSLAFALRLRAVDRTLTAEETAAVRERIVEVAGERSGAVLRG</sequence>
<comment type="similarity">
    <text evidence="2 15">Belongs to the phenylalanyl-tRNA synthetase beta subunit family. Type 1 subfamily.</text>
</comment>
<feature type="binding site" evidence="15">
    <location>
        <position position="528"/>
    </location>
    <ligand>
        <name>Mg(2+)</name>
        <dbReference type="ChEBI" id="CHEBI:18420"/>
        <note>shared with alpha subunit</note>
    </ligand>
</feature>
<dbReference type="Pfam" id="PF01588">
    <property type="entry name" value="tRNA_bind"/>
    <property type="match status" value="1"/>
</dbReference>
<keyword evidence="21" id="KW-1185">Reference proteome</keyword>
<dbReference type="InterPro" id="IPR009061">
    <property type="entry name" value="DNA-bd_dom_put_sf"/>
</dbReference>
<evidence type="ECO:0000256" key="1">
    <source>
        <dbReference type="ARBA" id="ARBA00004496"/>
    </source>
</evidence>
<dbReference type="InterPro" id="IPR045060">
    <property type="entry name" value="Phe-tRNA-ligase_IIc_bsu"/>
</dbReference>
<dbReference type="InterPro" id="IPR002547">
    <property type="entry name" value="tRNA-bd_dom"/>
</dbReference>
<dbReference type="RefSeq" id="WP_345216162.1">
    <property type="nucleotide sequence ID" value="NZ_BAABGN010000008.1"/>
</dbReference>
<dbReference type="InterPro" id="IPR012340">
    <property type="entry name" value="NA-bd_OB-fold"/>
</dbReference>
<dbReference type="InterPro" id="IPR020825">
    <property type="entry name" value="Phe-tRNA_synthase-like_B3/B4"/>
</dbReference>
<comment type="caution">
    <text evidence="20">The sequence shown here is derived from an EMBL/GenBank/DDBJ whole genome shotgun (WGS) entry which is preliminary data.</text>
</comment>
<dbReference type="SUPFAM" id="SSF55681">
    <property type="entry name" value="Class II aaRS and biotin synthetases"/>
    <property type="match status" value="1"/>
</dbReference>
<dbReference type="Pfam" id="PF03483">
    <property type="entry name" value="B3_4"/>
    <property type="match status" value="1"/>
</dbReference>
<dbReference type="PROSITE" id="PS51483">
    <property type="entry name" value="B5"/>
    <property type="match status" value="1"/>
</dbReference>
<dbReference type="SUPFAM" id="SSF50249">
    <property type="entry name" value="Nucleic acid-binding proteins"/>
    <property type="match status" value="1"/>
</dbReference>
<dbReference type="SUPFAM" id="SSF54991">
    <property type="entry name" value="Anticodon-binding domain of PheRS"/>
    <property type="match status" value="1"/>
</dbReference>
<keyword evidence="6 15" id="KW-0436">Ligase</keyword>
<dbReference type="InterPro" id="IPR005121">
    <property type="entry name" value="Fdx_antiC-bd"/>
</dbReference>